<dbReference type="GO" id="GO:0005886">
    <property type="term" value="C:plasma membrane"/>
    <property type="evidence" value="ECO:0007669"/>
    <property type="project" value="UniProtKB-SubCell"/>
</dbReference>
<evidence type="ECO:0000256" key="10">
    <source>
        <dbReference type="ARBA" id="ARBA00023310"/>
    </source>
</evidence>
<dbReference type="InterPro" id="IPR005864">
    <property type="entry name" value="ATP_synth_F0_bsu_bac"/>
</dbReference>
<dbReference type="InterPro" id="IPR002146">
    <property type="entry name" value="ATP_synth_b/b'su_bac/chlpt"/>
</dbReference>
<comment type="caution">
    <text evidence="15">The sequence shown here is derived from an EMBL/GenBank/DDBJ whole genome shotgun (WGS) entry which is preliminary data.</text>
</comment>
<keyword evidence="5 13" id="KW-0812">Transmembrane</keyword>
<dbReference type="InterPro" id="IPR050059">
    <property type="entry name" value="ATP_synthase_B_chain"/>
</dbReference>
<comment type="function">
    <text evidence="11 13">F(1)F(0) ATP synthase produces ATP from ADP in the presence of a proton or sodium gradient. F-type ATPases consist of two structural domains, F(1) containing the extramembraneous catalytic core and F(0) containing the membrane proton channel, linked together by a central stalk and a peripheral stalk. During catalysis, ATP synthesis in the catalytic domain of F(1) is coupled via a rotary mechanism of the central stalk subunits to proton translocation.</text>
</comment>
<evidence type="ECO:0000313" key="16">
    <source>
        <dbReference type="Proteomes" id="UP000176339"/>
    </source>
</evidence>
<protein>
    <recommendedName>
        <fullName evidence="13">ATP synthase subunit b</fullName>
    </recommendedName>
    <alternativeName>
        <fullName evidence="13">ATP synthase F(0) sector subunit b</fullName>
    </alternativeName>
    <alternativeName>
        <fullName evidence="13">ATPase subunit I</fullName>
    </alternativeName>
    <alternativeName>
        <fullName evidence="13">F-type ATPase subunit b</fullName>
        <shortName evidence="13">F-ATPase subunit b</shortName>
    </alternativeName>
</protein>
<organism evidence="15 16">
    <name type="scientific">Candidatus Doudnabacteria bacterium RIFCSPHIGHO2_01_FULL_49_9</name>
    <dbReference type="NCBI Taxonomy" id="1817827"/>
    <lineage>
        <taxon>Bacteria</taxon>
        <taxon>Candidatus Doudnaibacteriota</taxon>
    </lineage>
</organism>
<evidence type="ECO:0000256" key="11">
    <source>
        <dbReference type="ARBA" id="ARBA00025198"/>
    </source>
</evidence>
<keyword evidence="10 13" id="KW-0066">ATP synthesis</keyword>
<dbReference type="Gene3D" id="6.10.250.1580">
    <property type="match status" value="1"/>
</dbReference>
<comment type="function">
    <text evidence="13">Component of the F(0) channel, it forms part of the peripheral stalk, linking F(1) to F(0).</text>
</comment>
<evidence type="ECO:0000256" key="12">
    <source>
        <dbReference type="ARBA" id="ARBA00037847"/>
    </source>
</evidence>
<comment type="subunit">
    <text evidence="13">F-type ATPases have 2 components, F(1) - the catalytic core - and F(0) - the membrane proton channel. F(1) has five subunits: alpha(3), beta(3), gamma(1), delta(1), epsilon(1). F(0) has three main subunits: a(1), b(2) and c(10-14). The alpha and beta chains form an alternating ring which encloses part of the gamma chain. F(1) is attached to F(0) by a central stalk formed by the gamma and epsilon chains, while a peripheral stalk is formed by the delta and b chains.</text>
</comment>
<comment type="subcellular location">
    <subcellularLocation>
        <location evidence="13">Cell membrane</location>
        <topology evidence="13">Single-pass membrane protein</topology>
    </subcellularLocation>
    <subcellularLocation>
        <location evidence="12">Endomembrane system</location>
        <topology evidence="12">Single-pass membrane protein</topology>
    </subcellularLocation>
</comment>
<dbReference type="GO" id="GO:0012505">
    <property type="term" value="C:endomembrane system"/>
    <property type="evidence" value="ECO:0007669"/>
    <property type="project" value="UniProtKB-SubCell"/>
</dbReference>
<evidence type="ECO:0000256" key="5">
    <source>
        <dbReference type="ARBA" id="ARBA00022692"/>
    </source>
</evidence>
<evidence type="ECO:0000256" key="9">
    <source>
        <dbReference type="ARBA" id="ARBA00023136"/>
    </source>
</evidence>
<dbReference type="HAMAP" id="MF_01398">
    <property type="entry name" value="ATP_synth_b_bprime"/>
    <property type="match status" value="1"/>
</dbReference>
<dbReference type="NCBIfam" id="TIGR01144">
    <property type="entry name" value="ATP_synt_b"/>
    <property type="match status" value="1"/>
</dbReference>
<accession>A0A1F5P1A4</accession>
<evidence type="ECO:0000256" key="4">
    <source>
        <dbReference type="ARBA" id="ARBA00022547"/>
    </source>
</evidence>
<feature type="transmembrane region" description="Helical" evidence="13">
    <location>
        <begin position="20"/>
        <end position="41"/>
    </location>
</feature>
<evidence type="ECO:0000256" key="6">
    <source>
        <dbReference type="ARBA" id="ARBA00022781"/>
    </source>
</evidence>
<dbReference type="PANTHER" id="PTHR33445:SF1">
    <property type="entry name" value="ATP SYNTHASE SUBUNIT B"/>
    <property type="match status" value="1"/>
</dbReference>
<dbReference type="Proteomes" id="UP000176339">
    <property type="component" value="Unassembled WGS sequence"/>
</dbReference>
<evidence type="ECO:0000313" key="15">
    <source>
        <dbReference type="EMBL" id="OGE83400.1"/>
    </source>
</evidence>
<reference evidence="15 16" key="1">
    <citation type="journal article" date="2016" name="Nat. Commun.">
        <title>Thousands of microbial genomes shed light on interconnected biogeochemical processes in an aquifer system.</title>
        <authorList>
            <person name="Anantharaman K."/>
            <person name="Brown C.T."/>
            <person name="Hug L.A."/>
            <person name="Sharon I."/>
            <person name="Castelle C.J."/>
            <person name="Probst A.J."/>
            <person name="Thomas B.C."/>
            <person name="Singh A."/>
            <person name="Wilkins M.J."/>
            <person name="Karaoz U."/>
            <person name="Brodie E.L."/>
            <person name="Williams K.H."/>
            <person name="Hubbard S.S."/>
            <person name="Banfield J.F."/>
        </authorList>
    </citation>
    <scope>NUCLEOTIDE SEQUENCE [LARGE SCALE GENOMIC DNA]</scope>
</reference>
<evidence type="ECO:0000256" key="13">
    <source>
        <dbReference type="HAMAP-Rule" id="MF_01398"/>
    </source>
</evidence>
<sequence length="175" mass="19764">MNEILDKFGVDWKLLLAQGINFFILFFILKKFVYGPIVSILRKRKTDIEKGIDFTRLAEENLKNADETKSATIKDAKDKALSIVAQAEASADLRKAEMLKDAAAKRDNVVAEARTIIDEHKGKMIEGAYSEAEGFLRLALEKVLGRMPVEERDRELIKDALKEARVITNNANQIK</sequence>
<keyword evidence="3 13" id="KW-1003">Cell membrane</keyword>
<dbReference type="PANTHER" id="PTHR33445">
    <property type="entry name" value="ATP SYNTHASE SUBUNIT B', CHLOROPLASTIC"/>
    <property type="match status" value="1"/>
</dbReference>
<keyword evidence="9 13" id="KW-0472">Membrane</keyword>
<comment type="similarity">
    <text evidence="1 13 14">Belongs to the ATPase B chain family.</text>
</comment>
<dbReference type="Pfam" id="PF00430">
    <property type="entry name" value="ATP-synt_B"/>
    <property type="match status" value="1"/>
</dbReference>
<evidence type="ECO:0000256" key="14">
    <source>
        <dbReference type="RuleBase" id="RU003848"/>
    </source>
</evidence>
<dbReference type="GO" id="GO:0046961">
    <property type="term" value="F:proton-transporting ATPase activity, rotational mechanism"/>
    <property type="evidence" value="ECO:0007669"/>
    <property type="project" value="TreeGrafter"/>
</dbReference>
<evidence type="ECO:0000256" key="1">
    <source>
        <dbReference type="ARBA" id="ARBA00005513"/>
    </source>
</evidence>
<evidence type="ECO:0000256" key="3">
    <source>
        <dbReference type="ARBA" id="ARBA00022475"/>
    </source>
</evidence>
<keyword evidence="8 13" id="KW-0406">Ion transport</keyword>
<keyword evidence="4 13" id="KW-0138">CF(0)</keyword>
<gene>
    <name evidence="13" type="primary">atpF</name>
    <name evidence="15" type="ORF">A2846_05180</name>
</gene>
<keyword evidence="7 13" id="KW-1133">Transmembrane helix</keyword>
<dbReference type="EMBL" id="MFEN01000044">
    <property type="protein sequence ID" value="OGE83400.1"/>
    <property type="molecule type" value="Genomic_DNA"/>
</dbReference>
<keyword evidence="6 13" id="KW-0375">Hydrogen ion transport</keyword>
<dbReference type="GO" id="GO:0046933">
    <property type="term" value="F:proton-transporting ATP synthase activity, rotational mechanism"/>
    <property type="evidence" value="ECO:0007669"/>
    <property type="project" value="UniProtKB-UniRule"/>
</dbReference>
<evidence type="ECO:0000256" key="8">
    <source>
        <dbReference type="ARBA" id="ARBA00023065"/>
    </source>
</evidence>
<proteinExistence type="inferred from homology"/>
<evidence type="ECO:0000256" key="2">
    <source>
        <dbReference type="ARBA" id="ARBA00022448"/>
    </source>
</evidence>
<dbReference type="AlphaFoldDB" id="A0A1F5P1A4"/>
<name>A0A1F5P1A4_9BACT</name>
<evidence type="ECO:0000256" key="7">
    <source>
        <dbReference type="ARBA" id="ARBA00022989"/>
    </source>
</evidence>
<dbReference type="GO" id="GO:0045259">
    <property type="term" value="C:proton-transporting ATP synthase complex"/>
    <property type="evidence" value="ECO:0007669"/>
    <property type="project" value="UniProtKB-KW"/>
</dbReference>
<dbReference type="CDD" id="cd06503">
    <property type="entry name" value="ATP-synt_Fo_b"/>
    <property type="match status" value="1"/>
</dbReference>
<keyword evidence="2 13" id="KW-0813">Transport</keyword>